<dbReference type="PANTHER" id="PTHR44051:SF9">
    <property type="entry name" value="GLUTATHIONE S-TRANSFERASE 1"/>
    <property type="match status" value="1"/>
</dbReference>
<sequence>MIKVHHLENSRSQRVLWLLEELELDYELVVYQRDPVTMRAPDTLRQVHPLGKSPIVEDGDDIIAESGPIIEYLTERYDTGHTLTPAPGTSAFRDCRYWLHYAEGSAMPPLVMTLIFSRLDKKPVPLILRPAGKMLADGITRTYLKPDIQNHLDFWERSLATTGYFAGNRLSVADIQMSFPVLAAASRIGISGRPALSQWITWLRSRPAWQRAVEKGGPFAY</sequence>
<dbReference type="SUPFAM" id="SSF52833">
    <property type="entry name" value="Thioredoxin-like"/>
    <property type="match status" value="1"/>
</dbReference>
<comment type="caution">
    <text evidence="5">The sequence shown here is derived from an EMBL/GenBank/DDBJ whole genome shotgun (WGS) entry which is preliminary data.</text>
</comment>
<evidence type="ECO:0000256" key="1">
    <source>
        <dbReference type="ARBA" id="ARBA00012452"/>
    </source>
</evidence>
<dbReference type="InterPro" id="IPR004046">
    <property type="entry name" value="GST_C"/>
</dbReference>
<evidence type="ECO:0000256" key="2">
    <source>
        <dbReference type="ARBA" id="ARBA00022679"/>
    </source>
</evidence>
<dbReference type="InterPro" id="IPR004045">
    <property type="entry name" value="Glutathione_S-Trfase_N"/>
</dbReference>
<dbReference type="Proteomes" id="UP001165678">
    <property type="component" value="Unassembled WGS sequence"/>
</dbReference>
<dbReference type="InterPro" id="IPR036282">
    <property type="entry name" value="Glutathione-S-Trfase_C_sf"/>
</dbReference>
<dbReference type="GO" id="GO:0005737">
    <property type="term" value="C:cytoplasm"/>
    <property type="evidence" value="ECO:0007669"/>
    <property type="project" value="UniProtKB-ARBA"/>
</dbReference>
<dbReference type="Pfam" id="PF13417">
    <property type="entry name" value="GST_N_3"/>
    <property type="match status" value="1"/>
</dbReference>
<gene>
    <name evidence="5" type="ORF">OQ287_10925</name>
</gene>
<dbReference type="CDD" id="cd03189">
    <property type="entry name" value="GST_C_GTT1_like"/>
    <property type="match status" value="1"/>
</dbReference>
<dbReference type="GO" id="GO:0004364">
    <property type="term" value="F:glutathione transferase activity"/>
    <property type="evidence" value="ECO:0007669"/>
    <property type="project" value="UniProtKB-EC"/>
</dbReference>
<protein>
    <recommendedName>
        <fullName evidence="1">glutathione transferase</fullName>
        <ecNumber evidence="1">2.5.1.18</ecNumber>
    </recommendedName>
</protein>
<dbReference type="RefSeq" id="WP_265896433.1">
    <property type="nucleotide sequence ID" value="NZ_JAPIVE010000003.1"/>
</dbReference>
<dbReference type="InterPro" id="IPR040079">
    <property type="entry name" value="Glutathione_S-Trfase"/>
</dbReference>
<keyword evidence="6" id="KW-1185">Reference proteome</keyword>
<dbReference type="InterPro" id="IPR036249">
    <property type="entry name" value="Thioredoxin-like_sf"/>
</dbReference>
<dbReference type="EC" id="2.5.1.18" evidence="1"/>
<organism evidence="5 6">
    <name type="scientific">Larsenimonas rhizosphaerae</name>
    <dbReference type="NCBI Taxonomy" id="2944682"/>
    <lineage>
        <taxon>Bacteria</taxon>
        <taxon>Pseudomonadati</taxon>
        <taxon>Pseudomonadota</taxon>
        <taxon>Gammaproteobacteria</taxon>
        <taxon>Oceanospirillales</taxon>
        <taxon>Halomonadaceae</taxon>
        <taxon>Larsenimonas</taxon>
    </lineage>
</organism>
<dbReference type="PANTHER" id="PTHR44051">
    <property type="entry name" value="GLUTATHIONE S-TRANSFERASE-RELATED"/>
    <property type="match status" value="1"/>
</dbReference>
<feature type="domain" description="GST N-terminal" evidence="4">
    <location>
        <begin position="1"/>
        <end position="81"/>
    </location>
</feature>
<name>A0AA42CV76_9GAMM</name>
<dbReference type="SFLD" id="SFLDS00019">
    <property type="entry name" value="Glutathione_Transferase_(cytos"/>
    <property type="match status" value="1"/>
</dbReference>
<dbReference type="EMBL" id="JAPIVE010000003">
    <property type="protein sequence ID" value="MCX2524751.1"/>
    <property type="molecule type" value="Genomic_DNA"/>
</dbReference>
<dbReference type="GO" id="GO:0004601">
    <property type="term" value="F:peroxidase activity"/>
    <property type="evidence" value="ECO:0007669"/>
    <property type="project" value="UniProtKB-ARBA"/>
</dbReference>
<dbReference type="SUPFAM" id="SSF47616">
    <property type="entry name" value="GST C-terminal domain-like"/>
    <property type="match status" value="1"/>
</dbReference>
<proteinExistence type="predicted"/>
<dbReference type="FunFam" id="3.40.30.10:FF:000156">
    <property type="entry name" value="Glutathione S-transferase 1"/>
    <property type="match status" value="1"/>
</dbReference>
<dbReference type="CDD" id="cd03046">
    <property type="entry name" value="GST_N_GTT1_like"/>
    <property type="match status" value="1"/>
</dbReference>
<evidence type="ECO:0000259" key="4">
    <source>
        <dbReference type="PROSITE" id="PS50404"/>
    </source>
</evidence>
<evidence type="ECO:0000256" key="3">
    <source>
        <dbReference type="ARBA" id="ARBA00047960"/>
    </source>
</evidence>
<evidence type="ECO:0000313" key="5">
    <source>
        <dbReference type="EMBL" id="MCX2524751.1"/>
    </source>
</evidence>
<reference evidence="5" key="1">
    <citation type="submission" date="2022-11" db="EMBL/GenBank/DDBJ databases">
        <title>Larsenimonas rhizosphaerae sp. nov., isolated from a tidal mudflat.</title>
        <authorList>
            <person name="Lee S.D."/>
            <person name="Kim I.S."/>
        </authorList>
    </citation>
    <scope>NUCLEOTIDE SEQUENCE</scope>
    <source>
        <strain evidence="5">GH2-1</strain>
    </source>
</reference>
<dbReference type="SFLD" id="SFLDG00358">
    <property type="entry name" value="Main_(cytGST)"/>
    <property type="match status" value="1"/>
</dbReference>
<dbReference type="AlphaFoldDB" id="A0AA42CV76"/>
<dbReference type="Gene3D" id="1.20.1050.10">
    <property type="match status" value="1"/>
</dbReference>
<dbReference type="SFLD" id="SFLDG01150">
    <property type="entry name" value="Main.1:_Beta-like"/>
    <property type="match status" value="1"/>
</dbReference>
<keyword evidence="2" id="KW-0808">Transferase</keyword>
<dbReference type="Gene3D" id="3.40.30.10">
    <property type="entry name" value="Glutaredoxin"/>
    <property type="match status" value="1"/>
</dbReference>
<accession>A0AA42CV76</accession>
<dbReference type="Pfam" id="PF00043">
    <property type="entry name" value="GST_C"/>
    <property type="match status" value="1"/>
</dbReference>
<evidence type="ECO:0000313" key="6">
    <source>
        <dbReference type="Proteomes" id="UP001165678"/>
    </source>
</evidence>
<comment type="catalytic activity">
    <reaction evidence="3">
        <text>RX + glutathione = an S-substituted glutathione + a halide anion + H(+)</text>
        <dbReference type="Rhea" id="RHEA:16437"/>
        <dbReference type="ChEBI" id="CHEBI:15378"/>
        <dbReference type="ChEBI" id="CHEBI:16042"/>
        <dbReference type="ChEBI" id="CHEBI:17792"/>
        <dbReference type="ChEBI" id="CHEBI:57925"/>
        <dbReference type="ChEBI" id="CHEBI:90779"/>
        <dbReference type="EC" id="2.5.1.18"/>
    </reaction>
</comment>
<dbReference type="PROSITE" id="PS50404">
    <property type="entry name" value="GST_NTER"/>
    <property type="match status" value="1"/>
</dbReference>